<accession>A0A9X4QQF1</accession>
<evidence type="ECO:0000259" key="1">
    <source>
        <dbReference type="Pfam" id="PF00005"/>
    </source>
</evidence>
<dbReference type="PANTHER" id="PTHR46743:SF2">
    <property type="entry name" value="TEICHOIC ACIDS EXPORT ATP-BINDING PROTEIN TAGH"/>
    <property type="match status" value="1"/>
</dbReference>
<gene>
    <name evidence="2" type="ORF">OMP38_29575</name>
</gene>
<protein>
    <submittedName>
        <fullName evidence="2">ATP-binding cassette domain-containing protein</fullName>
    </submittedName>
</protein>
<dbReference type="PANTHER" id="PTHR46743">
    <property type="entry name" value="TEICHOIC ACIDS EXPORT ATP-BINDING PROTEIN TAGH"/>
    <property type="match status" value="1"/>
</dbReference>
<reference evidence="2 3" key="1">
    <citation type="submission" date="2022-10" db="EMBL/GenBank/DDBJ databases">
        <title>Comparative genomic analysis of Cohnella hashimotonis sp. nov., isolated from the International Space Station.</title>
        <authorList>
            <person name="Simpson A."/>
            <person name="Venkateswaran K."/>
        </authorList>
    </citation>
    <scope>NUCLEOTIDE SEQUENCE [LARGE SCALE GENOMIC DNA]</scope>
    <source>
        <strain evidence="2 3">DSM 18997</strain>
    </source>
</reference>
<evidence type="ECO:0000313" key="2">
    <source>
        <dbReference type="EMBL" id="MDG0794527.1"/>
    </source>
</evidence>
<dbReference type="InterPro" id="IPR050683">
    <property type="entry name" value="Bact_Polysacc_Export_ATP-bd"/>
</dbReference>
<organism evidence="2 3">
    <name type="scientific">Cohnella ginsengisoli</name>
    <dbReference type="NCBI Taxonomy" id="425004"/>
    <lineage>
        <taxon>Bacteria</taxon>
        <taxon>Bacillati</taxon>
        <taxon>Bacillota</taxon>
        <taxon>Bacilli</taxon>
        <taxon>Bacillales</taxon>
        <taxon>Paenibacillaceae</taxon>
        <taxon>Cohnella</taxon>
    </lineage>
</organism>
<dbReference type="RefSeq" id="WP_277568260.1">
    <property type="nucleotide sequence ID" value="NZ_JAPDHZ010000006.1"/>
</dbReference>
<dbReference type="GO" id="GO:0005524">
    <property type="term" value="F:ATP binding"/>
    <property type="evidence" value="ECO:0007669"/>
    <property type="project" value="UniProtKB-KW"/>
</dbReference>
<dbReference type="AlphaFoldDB" id="A0A9X4QQF1"/>
<sequence length="125" mass="13693">MDAIEVRTVTKTFKLYKDRAFTLKERILGRKNKVETFTALHNVSLNIIKGQTVGLLGRNGSGKSTLLKLLTGILYPDQGEIQVKGKISSLLELGAGFQPEFTGRENVFMNAAILGLTKKGNKGKV</sequence>
<dbReference type="EMBL" id="JAPDHZ010000006">
    <property type="protein sequence ID" value="MDG0794527.1"/>
    <property type="molecule type" value="Genomic_DNA"/>
</dbReference>
<feature type="domain" description="ABC transporter" evidence="1">
    <location>
        <begin position="40"/>
        <end position="86"/>
    </location>
</feature>
<dbReference type="Proteomes" id="UP001153387">
    <property type="component" value="Unassembled WGS sequence"/>
</dbReference>
<dbReference type="SUPFAM" id="SSF52540">
    <property type="entry name" value="P-loop containing nucleoside triphosphate hydrolases"/>
    <property type="match status" value="1"/>
</dbReference>
<dbReference type="Pfam" id="PF00005">
    <property type="entry name" value="ABC_tran"/>
    <property type="match status" value="1"/>
</dbReference>
<keyword evidence="3" id="KW-1185">Reference proteome</keyword>
<proteinExistence type="predicted"/>
<dbReference type="InterPro" id="IPR027417">
    <property type="entry name" value="P-loop_NTPase"/>
</dbReference>
<name>A0A9X4QQF1_9BACL</name>
<evidence type="ECO:0000313" key="3">
    <source>
        <dbReference type="Proteomes" id="UP001153387"/>
    </source>
</evidence>
<keyword evidence="2" id="KW-0067">ATP-binding</keyword>
<comment type="caution">
    <text evidence="2">The sequence shown here is derived from an EMBL/GenBank/DDBJ whole genome shotgun (WGS) entry which is preliminary data.</text>
</comment>
<dbReference type="GO" id="GO:0016887">
    <property type="term" value="F:ATP hydrolysis activity"/>
    <property type="evidence" value="ECO:0007669"/>
    <property type="project" value="InterPro"/>
</dbReference>
<keyword evidence="2" id="KW-0547">Nucleotide-binding</keyword>
<dbReference type="Gene3D" id="3.40.50.300">
    <property type="entry name" value="P-loop containing nucleotide triphosphate hydrolases"/>
    <property type="match status" value="1"/>
</dbReference>
<dbReference type="InterPro" id="IPR003439">
    <property type="entry name" value="ABC_transporter-like_ATP-bd"/>
</dbReference>